<dbReference type="SUPFAM" id="SSF47762">
    <property type="entry name" value="PAH2 domain"/>
    <property type="match status" value="3"/>
</dbReference>
<dbReference type="Pfam" id="PF02671">
    <property type="entry name" value="PAH"/>
    <property type="match status" value="3"/>
</dbReference>
<feature type="compositionally biased region" description="Basic and acidic residues" evidence="8">
    <location>
        <begin position="437"/>
        <end position="466"/>
    </location>
</feature>
<dbReference type="PANTHER" id="PTHR12346:SF0">
    <property type="entry name" value="SIN3A, ISOFORM G"/>
    <property type="match status" value="1"/>
</dbReference>
<dbReference type="InterPro" id="IPR036600">
    <property type="entry name" value="PAH_sf"/>
</dbReference>
<keyword evidence="6 7" id="KW-0539">Nucleus</keyword>
<dbReference type="PROSITE" id="PS51477">
    <property type="entry name" value="PAH"/>
    <property type="match status" value="3"/>
</dbReference>
<dbReference type="Pfam" id="PF08295">
    <property type="entry name" value="Sin3_corepress"/>
    <property type="match status" value="1"/>
</dbReference>
<evidence type="ECO:0000313" key="10">
    <source>
        <dbReference type="EMBL" id="PIA40307.1"/>
    </source>
</evidence>
<dbReference type="GO" id="GO:0000118">
    <property type="term" value="C:histone deacetylase complex"/>
    <property type="evidence" value="ECO:0007669"/>
    <property type="project" value="TreeGrafter"/>
</dbReference>
<evidence type="ECO:0000256" key="4">
    <source>
        <dbReference type="ARBA" id="ARBA00023015"/>
    </source>
</evidence>
<dbReference type="PANTHER" id="PTHR12346">
    <property type="entry name" value="SIN3B-RELATED"/>
    <property type="match status" value="1"/>
</dbReference>
<evidence type="ECO:0000256" key="6">
    <source>
        <dbReference type="ARBA" id="ARBA00023242"/>
    </source>
</evidence>
<dbReference type="FunCoup" id="A0A2G5DAR3">
    <property type="interactions" value="3249"/>
</dbReference>
<evidence type="ECO:0000256" key="8">
    <source>
        <dbReference type="SAM" id="MobiDB-lite"/>
    </source>
</evidence>
<dbReference type="InterPro" id="IPR031693">
    <property type="entry name" value="Sin3_C"/>
</dbReference>
<evidence type="ECO:0000256" key="7">
    <source>
        <dbReference type="PROSITE-ProRule" id="PRU00810"/>
    </source>
</evidence>
<dbReference type="InterPro" id="IPR039774">
    <property type="entry name" value="Sin3-like"/>
</dbReference>
<sequence length="1381" mass="158244">MKRSREEAYMGSQLKRPVLSTRAEPSGQPQILGGGGAQKLTTNDALAYLKAVKEIFQDRRDKYDEFLEVMKDFKAQRIDTAGVIARVKDLFKGHRDLILGFNTFLPKGYEITLPLEDEPLPKKHVEFEEAINFVNKIKTRFQNDDHVYKEFLEILNQYRKESKSITEVYQEVSHLFHYHPDLLDEFTHFLPEAGPVHCAPPTRNPSFPRRDDRGYAPTLRPAHGKERTMNSHADRDLSVDRPDVENRSFMKMDKEQRKRAEREKERKEDKDRRDRDQDDEDLELENNRDFSIHHRLVQKRKSAKRAEDSISEQLHPHGEGTENFGMPTNLASSHDDKNALKSVYNQEATFCEKVKERLHNSGEYRQFLNCLQIYSTEIITRTELRGLMKDLLGKYPDLMEGFNDFLTHCEKIDGFLAGVMSKKSLWSDGHLPKAMKAEDRDQDWELERDEKDRDRERDRDRDRSDKNAATVGHKGPSISRDKYIPKPISELDLSNCERCTPSYRLLPENYPMPSASQRSELGAEVLNDRWVSVTSGSEDYSFKHMRKNQYEESLFRCEDDRFELDMLLESVKVTTRHVEEVLGKIKDKTIPPDSPIRIEDYFTALNLRCIERLYGDHGLDVMDVLRKNPAHALPVILIRLRQKEEEWSKCRSDFNKVWAEIYAKNYHKSLDHRSFYFKQQDAKSLSTKALLAEIKEINENKRKEDDVLLAIAAGNRRPIIPNLEYAYSDPEIHEDLYEVIKFSCNEVCTTSEQLDKVMKIWTTCLEKILGVPLKMQVAEDTEDIAGKDHDVKSCAAEGDVIVVGGKDLSEQSGSLRGRLVNGNIAKDKCHESTPQCGKVQNNTSMADGILRVDKQAPSNEQCTDSNAERNCGDVDISSGLNTTPSRTRSVIEDGLEPRLDRETLLAKEGGNTRTAVSANGMMTEGTKNHTYQVESVGNSKVEREEGELFEEDNFVADGDAFSKAKDGAASRQYPDRQSGDICVGEIRENDADADDEESAQRSTEDSENGSEAGEDVSGSESGDGDECSREDHEEEEEEADHDAKAESEGEAEGVAGAHDAEGDELILPFSERFLLTVKPLAKHVPPAFYDNKTQQSQIFYGNDSFYVLFRLHQTLYERLLCAKMNSSSAERKWKTSKDEIPPYTRFMKALYNLLNGSADNTKFEDECRAVIGTQSYLLFTLDKLIFKIVKQLQTVASDEMDHKLLQLYAYEKSRRPGRFLDMVYHENARVLLHDENIYRFESASSPKRLSIQLMDYGHEKLEITAVSMEPSFAAYIHNDFLSMTPNRKEMRGVFLKRNKRKFTHGDEYSATCKSMEGVQIVNGLECKIACTSSKVSYVLDTEDYLFRVRKKRRGLLKDHSPAKGKWYDLKVNGFTDYCLTV</sequence>
<dbReference type="InterPro" id="IPR013194">
    <property type="entry name" value="HDAC_interact_dom"/>
</dbReference>
<evidence type="ECO:0000259" key="9">
    <source>
        <dbReference type="SMART" id="SM00761"/>
    </source>
</evidence>
<feature type="compositionally biased region" description="Basic and acidic residues" evidence="8">
    <location>
        <begin position="223"/>
        <end position="276"/>
    </location>
</feature>
<feature type="region of interest" description="Disordered" evidence="8">
    <location>
        <begin position="197"/>
        <end position="280"/>
    </location>
</feature>
<feature type="compositionally biased region" description="Basic and acidic residues" evidence="8">
    <location>
        <begin position="304"/>
        <end position="320"/>
    </location>
</feature>
<dbReference type="SMART" id="SM00761">
    <property type="entry name" value="HDAC_interact"/>
    <property type="match status" value="1"/>
</dbReference>
<feature type="region of interest" description="Disordered" evidence="8">
    <location>
        <begin position="857"/>
        <end position="886"/>
    </location>
</feature>
<dbReference type="GO" id="GO:0003714">
    <property type="term" value="F:transcription corepressor activity"/>
    <property type="evidence" value="ECO:0007669"/>
    <property type="project" value="InterPro"/>
</dbReference>
<accession>A0A2G5DAR3</accession>
<evidence type="ECO:0000256" key="5">
    <source>
        <dbReference type="ARBA" id="ARBA00023163"/>
    </source>
</evidence>
<dbReference type="Pfam" id="PF16879">
    <property type="entry name" value="Sin3a_C"/>
    <property type="match status" value="1"/>
</dbReference>
<dbReference type="EMBL" id="KZ305042">
    <property type="protein sequence ID" value="PIA40307.1"/>
    <property type="molecule type" value="Genomic_DNA"/>
</dbReference>
<comment type="subcellular location">
    <subcellularLocation>
        <location evidence="1 7">Nucleus</location>
    </subcellularLocation>
</comment>
<reference evidence="10 11" key="1">
    <citation type="submission" date="2017-09" db="EMBL/GenBank/DDBJ databases">
        <title>WGS assembly of Aquilegia coerulea Goldsmith.</title>
        <authorList>
            <person name="Hodges S."/>
            <person name="Kramer E."/>
            <person name="Nordborg M."/>
            <person name="Tomkins J."/>
            <person name="Borevitz J."/>
            <person name="Derieg N."/>
            <person name="Yan J."/>
            <person name="Mihaltcheva S."/>
            <person name="Hayes R.D."/>
            <person name="Rokhsar D."/>
        </authorList>
    </citation>
    <scope>NUCLEOTIDE SEQUENCE [LARGE SCALE GENOMIC DNA]</scope>
    <source>
        <strain evidence="11">cv. Goldsmith</strain>
    </source>
</reference>
<feature type="region of interest" description="Disordered" evidence="8">
    <location>
        <begin position="987"/>
        <end position="1056"/>
    </location>
</feature>
<evidence type="ECO:0000313" key="11">
    <source>
        <dbReference type="Proteomes" id="UP000230069"/>
    </source>
</evidence>
<protein>
    <recommendedName>
        <fullName evidence="9">Histone deacetylase interacting domain-containing protein</fullName>
    </recommendedName>
</protein>
<dbReference type="GO" id="GO:0000785">
    <property type="term" value="C:chromatin"/>
    <property type="evidence" value="ECO:0007669"/>
    <property type="project" value="TreeGrafter"/>
</dbReference>
<name>A0A2G5DAR3_AQUCA</name>
<dbReference type="FunFam" id="1.20.1160.11:FF:000001">
    <property type="entry name" value="Paired amphipathic helix protein Sin3"/>
    <property type="match status" value="1"/>
</dbReference>
<dbReference type="InParanoid" id="A0A2G5DAR3"/>
<keyword evidence="5" id="KW-0804">Transcription</keyword>
<dbReference type="FunFam" id="1.20.1160.11:FF:000003">
    <property type="entry name" value="Paired amphipathic helix SIN3-like protein"/>
    <property type="match status" value="1"/>
</dbReference>
<evidence type="ECO:0000256" key="3">
    <source>
        <dbReference type="ARBA" id="ARBA00022737"/>
    </source>
</evidence>
<dbReference type="Gene3D" id="1.20.1160.11">
    <property type="entry name" value="Paired amphipathic helix"/>
    <property type="match status" value="3"/>
</dbReference>
<evidence type="ECO:0000256" key="1">
    <source>
        <dbReference type="ARBA" id="ARBA00004123"/>
    </source>
</evidence>
<evidence type="ECO:0000256" key="2">
    <source>
        <dbReference type="ARBA" id="ARBA00022491"/>
    </source>
</evidence>
<dbReference type="STRING" id="218851.A0A2G5DAR3"/>
<keyword evidence="3" id="KW-0677">Repeat</keyword>
<dbReference type="GO" id="GO:0000122">
    <property type="term" value="P:negative regulation of transcription by RNA polymerase II"/>
    <property type="evidence" value="ECO:0007669"/>
    <property type="project" value="TreeGrafter"/>
</dbReference>
<keyword evidence="2" id="KW-0678">Repressor</keyword>
<organism evidence="10 11">
    <name type="scientific">Aquilegia coerulea</name>
    <name type="common">Rocky mountain columbine</name>
    <dbReference type="NCBI Taxonomy" id="218851"/>
    <lineage>
        <taxon>Eukaryota</taxon>
        <taxon>Viridiplantae</taxon>
        <taxon>Streptophyta</taxon>
        <taxon>Embryophyta</taxon>
        <taxon>Tracheophyta</taxon>
        <taxon>Spermatophyta</taxon>
        <taxon>Magnoliopsida</taxon>
        <taxon>Ranunculales</taxon>
        <taxon>Ranunculaceae</taxon>
        <taxon>Thalictroideae</taxon>
        <taxon>Aquilegia</taxon>
    </lineage>
</organism>
<feature type="region of interest" description="Disordered" evidence="8">
    <location>
        <begin position="437"/>
        <end position="481"/>
    </location>
</feature>
<feature type="domain" description="Histone deacetylase interacting" evidence="9">
    <location>
        <begin position="495"/>
        <end position="595"/>
    </location>
</feature>
<gene>
    <name evidence="10" type="ORF">AQUCO_02500180v1</name>
</gene>
<keyword evidence="11" id="KW-1185">Reference proteome</keyword>
<keyword evidence="4" id="KW-0805">Transcription regulation</keyword>
<dbReference type="InterPro" id="IPR003822">
    <property type="entry name" value="PAH"/>
</dbReference>
<dbReference type="FunFam" id="1.20.1160.11:FF:000002">
    <property type="entry name" value="Paired amphipathic helix protein SIN3"/>
    <property type="match status" value="1"/>
</dbReference>
<feature type="region of interest" description="Disordered" evidence="8">
    <location>
        <begin position="295"/>
        <end position="333"/>
    </location>
</feature>
<feature type="compositionally biased region" description="Acidic residues" evidence="8">
    <location>
        <begin position="1005"/>
        <end position="1014"/>
    </location>
</feature>
<dbReference type="Proteomes" id="UP000230069">
    <property type="component" value="Unassembled WGS sequence"/>
</dbReference>
<dbReference type="OrthoDB" id="10265969at2759"/>
<proteinExistence type="predicted"/>